<dbReference type="RefSeq" id="WP_026990140.1">
    <property type="nucleotide sequence ID" value="NZ_AUGP01000017.1"/>
</dbReference>
<evidence type="ECO:0000259" key="2">
    <source>
        <dbReference type="Pfam" id="PF13648"/>
    </source>
</evidence>
<protein>
    <recommendedName>
        <fullName evidence="2">Lipocalin-like domain-containing protein</fullName>
    </recommendedName>
</protein>
<dbReference type="AlphaFoldDB" id="A0A0A2MLI2"/>
<dbReference type="OrthoDB" id="1374368at2"/>
<keyword evidence="4" id="KW-1185">Reference proteome</keyword>
<name>A0A0A2MLI2_9FLAO</name>
<dbReference type="EMBL" id="JRLY01000010">
    <property type="protein sequence ID" value="KGO92338.1"/>
    <property type="molecule type" value="Genomic_DNA"/>
</dbReference>
<feature type="chain" id="PRO_5002003548" description="Lipocalin-like domain-containing protein" evidence="1">
    <location>
        <begin position="20"/>
        <end position="122"/>
    </location>
</feature>
<gene>
    <name evidence="3" type="ORF">Q766_12765</name>
</gene>
<proteinExistence type="predicted"/>
<feature type="signal peptide" evidence="1">
    <location>
        <begin position="1"/>
        <end position="19"/>
    </location>
</feature>
<comment type="caution">
    <text evidence="3">The sequence shown here is derived from an EMBL/GenBank/DDBJ whole genome shotgun (WGS) entry which is preliminary data.</text>
</comment>
<dbReference type="InterPro" id="IPR024311">
    <property type="entry name" value="Lipocalin-like"/>
</dbReference>
<evidence type="ECO:0000313" key="3">
    <source>
        <dbReference type="EMBL" id="KGO92338.1"/>
    </source>
</evidence>
<evidence type="ECO:0000256" key="1">
    <source>
        <dbReference type="SAM" id="SignalP"/>
    </source>
</evidence>
<keyword evidence="1" id="KW-0732">Signal</keyword>
<feature type="domain" description="Lipocalin-like" evidence="2">
    <location>
        <begin position="25"/>
        <end position="95"/>
    </location>
</feature>
<accession>A0A0A2MLI2</accession>
<reference evidence="3 4" key="1">
    <citation type="submission" date="2013-09" db="EMBL/GenBank/DDBJ databases">
        <authorList>
            <person name="Zeng Z."/>
            <person name="Chen C."/>
        </authorList>
    </citation>
    <scope>NUCLEOTIDE SEQUENCE [LARGE SCALE GENOMIC DNA]</scope>
    <source>
        <strain evidence="3 4">WB 4.1-42</strain>
    </source>
</reference>
<dbReference type="eggNOG" id="ENOG5034A6I">
    <property type="taxonomic scope" value="Bacteria"/>
</dbReference>
<dbReference type="Pfam" id="PF13648">
    <property type="entry name" value="Lipocalin_4"/>
    <property type="match status" value="1"/>
</dbReference>
<evidence type="ECO:0000313" key="4">
    <source>
        <dbReference type="Proteomes" id="UP000030111"/>
    </source>
</evidence>
<sequence length="122" mass="14032">MKNLFFVAVVFFMAVTVSAQTQEQLLGKWQLVKWTKKGKDKDIADYYKTDQVFQVFKEGNKFESIVGDKTHKGTWKLNKDNTVLTITSGIVVADFTIDYFDAQKRIITYATLGTLEYKKVSE</sequence>
<organism evidence="3 4">
    <name type="scientific">Flavobacterium subsaxonicum WB 4.1-42 = DSM 21790</name>
    <dbReference type="NCBI Taxonomy" id="1121898"/>
    <lineage>
        <taxon>Bacteria</taxon>
        <taxon>Pseudomonadati</taxon>
        <taxon>Bacteroidota</taxon>
        <taxon>Flavobacteriia</taxon>
        <taxon>Flavobacteriales</taxon>
        <taxon>Flavobacteriaceae</taxon>
        <taxon>Flavobacterium</taxon>
    </lineage>
</organism>
<dbReference type="Proteomes" id="UP000030111">
    <property type="component" value="Unassembled WGS sequence"/>
</dbReference>